<dbReference type="AlphaFoldDB" id="A0A9J6RBS3"/>
<dbReference type="InterPro" id="IPR036594">
    <property type="entry name" value="Meth_synthase_dom"/>
</dbReference>
<dbReference type="PROSITE" id="PS50937">
    <property type="entry name" value="HTH_MERR_2"/>
    <property type="match status" value="1"/>
</dbReference>
<comment type="caution">
    <text evidence="6">The sequence shown here is derived from an EMBL/GenBank/DDBJ whole genome shotgun (WGS) entry which is preliminary data.</text>
</comment>
<keyword evidence="1" id="KW-0805">Transcription regulation</keyword>
<dbReference type="Gene3D" id="1.10.1240.10">
    <property type="entry name" value="Methionine synthase domain"/>
    <property type="match status" value="1"/>
</dbReference>
<proteinExistence type="predicted"/>
<evidence type="ECO:0000313" key="6">
    <source>
        <dbReference type="EMBL" id="MCZ0702779.1"/>
    </source>
</evidence>
<dbReference type="GO" id="GO:0046872">
    <property type="term" value="F:metal ion binding"/>
    <property type="evidence" value="ECO:0007669"/>
    <property type="project" value="InterPro"/>
</dbReference>
<dbReference type="InterPro" id="IPR006158">
    <property type="entry name" value="Cobalamin-bd"/>
</dbReference>
<feature type="domain" description="HTH merR-type" evidence="4">
    <location>
        <begin position="1"/>
        <end position="71"/>
    </location>
</feature>
<dbReference type="RefSeq" id="WP_268779546.1">
    <property type="nucleotide sequence ID" value="NZ_JAPRAT010000008.1"/>
</dbReference>
<dbReference type="Pfam" id="PF02310">
    <property type="entry name" value="B12-binding"/>
    <property type="match status" value="1"/>
</dbReference>
<protein>
    <submittedName>
        <fullName evidence="6">MerR family transcriptional regulator</fullName>
    </submittedName>
</protein>
<dbReference type="GO" id="GO:0031419">
    <property type="term" value="F:cobalamin binding"/>
    <property type="evidence" value="ECO:0007669"/>
    <property type="project" value="InterPro"/>
</dbReference>
<evidence type="ECO:0000259" key="5">
    <source>
        <dbReference type="PROSITE" id="PS51332"/>
    </source>
</evidence>
<dbReference type="EMBL" id="JAPRAT010000008">
    <property type="protein sequence ID" value="MCZ0702779.1"/>
    <property type="molecule type" value="Genomic_DNA"/>
</dbReference>
<evidence type="ECO:0000259" key="4">
    <source>
        <dbReference type="PROSITE" id="PS50937"/>
    </source>
</evidence>
<gene>
    <name evidence="6" type="ORF">OWO01_06110</name>
</gene>
<keyword evidence="2" id="KW-0238">DNA-binding</keyword>
<dbReference type="PROSITE" id="PS51332">
    <property type="entry name" value="B12_BINDING"/>
    <property type="match status" value="1"/>
</dbReference>
<evidence type="ECO:0000256" key="3">
    <source>
        <dbReference type="ARBA" id="ARBA00023163"/>
    </source>
</evidence>
<dbReference type="GO" id="GO:0003677">
    <property type="term" value="F:DNA binding"/>
    <property type="evidence" value="ECO:0007669"/>
    <property type="project" value="UniProtKB-KW"/>
</dbReference>
<keyword evidence="3" id="KW-0804">Transcription</keyword>
<dbReference type="SUPFAM" id="SSF46955">
    <property type="entry name" value="Putative DNA-binding domain"/>
    <property type="match status" value="1"/>
</dbReference>
<dbReference type="CDD" id="cd02065">
    <property type="entry name" value="B12-binding_like"/>
    <property type="match status" value="1"/>
</dbReference>
<dbReference type="SMART" id="SM00422">
    <property type="entry name" value="HTH_MERR"/>
    <property type="match status" value="1"/>
</dbReference>
<dbReference type="GO" id="GO:0003700">
    <property type="term" value="F:DNA-binding transcription factor activity"/>
    <property type="evidence" value="ECO:0007669"/>
    <property type="project" value="InterPro"/>
</dbReference>
<dbReference type="InterPro" id="IPR003759">
    <property type="entry name" value="Cbl-bd_cap"/>
</dbReference>
<dbReference type="Gene3D" id="1.10.1660.10">
    <property type="match status" value="1"/>
</dbReference>
<dbReference type="InterPro" id="IPR009061">
    <property type="entry name" value="DNA-bd_dom_put_sf"/>
</dbReference>
<reference evidence="6" key="1">
    <citation type="submission" date="2022-11" db="EMBL/GenBank/DDBJ databases">
        <title>WGS of Natronobacillus azotifigens 24KS-1, an anaerobic diazotrophic haloalkaliphile from soda-rich habitats.</title>
        <authorList>
            <person name="Sorokin D.Y."/>
            <person name="Merkel A.Y."/>
        </authorList>
    </citation>
    <scope>NUCLEOTIDE SEQUENCE</scope>
    <source>
        <strain evidence="6">24KS-1</strain>
    </source>
</reference>
<dbReference type="Pfam" id="PF13411">
    <property type="entry name" value="MerR_1"/>
    <property type="match status" value="1"/>
</dbReference>
<evidence type="ECO:0000313" key="7">
    <source>
        <dbReference type="Proteomes" id="UP001084197"/>
    </source>
</evidence>
<dbReference type="PANTHER" id="PTHR30204">
    <property type="entry name" value="REDOX-CYCLING DRUG-SENSING TRANSCRIPTIONAL ACTIVATOR SOXR"/>
    <property type="match status" value="1"/>
</dbReference>
<feature type="domain" description="B12-binding" evidence="5">
    <location>
        <begin position="168"/>
        <end position="287"/>
    </location>
</feature>
<dbReference type="PANTHER" id="PTHR30204:SF67">
    <property type="entry name" value="HTH-TYPE TRANSCRIPTIONAL REGULATOR MLRA-RELATED"/>
    <property type="match status" value="1"/>
</dbReference>
<evidence type="ECO:0000256" key="1">
    <source>
        <dbReference type="ARBA" id="ARBA00023015"/>
    </source>
</evidence>
<dbReference type="Proteomes" id="UP001084197">
    <property type="component" value="Unassembled WGS sequence"/>
</dbReference>
<dbReference type="InterPro" id="IPR047057">
    <property type="entry name" value="MerR_fam"/>
</dbReference>
<evidence type="ECO:0000256" key="2">
    <source>
        <dbReference type="ARBA" id="ARBA00023125"/>
    </source>
</evidence>
<dbReference type="SUPFAM" id="SSF52242">
    <property type="entry name" value="Cobalamin (vitamin B12)-binding domain"/>
    <property type="match status" value="1"/>
</dbReference>
<keyword evidence="7" id="KW-1185">Reference proteome</keyword>
<dbReference type="InterPro" id="IPR036724">
    <property type="entry name" value="Cobalamin-bd_sf"/>
</dbReference>
<dbReference type="Gene3D" id="3.40.50.280">
    <property type="entry name" value="Cobalamin-binding domain"/>
    <property type="match status" value="1"/>
</dbReference>
<name>A0A9J6RBS3_9BACI</name>
<organism evidence="6 7">
    <name type="scientific">Natronobacillus azotifigens</name>
    <dbReference type="NCBI Taxonomy" id="472978"/>
    <lineage>
        <taxon>Bacteria</taxon>
        <taxon>Bacillati</taxon>
        <taxon>Bacillota</taxon>
        <taxon>Bacilli</taxon>
        <taxon>Bacillales</taxon>
        <taxon>Bacillaceae</taxon>
        <taxon>Natronobacillus</taxon>
    </lineage>
</organism>
<accession>A0A9J6RBS3</accession>
<sequence>MYGIKKVAELTGMSPITLRAWEQRYGVIIPNRTEGGARVYQQEDLDDLLWVIHQKQAKKITVKQAMELLRKQKAKPLSETIDYRYFIDTIFDFLTSYDIRNATKLTNQLFTIHDAEAIFHHIFIPILVKVGDQWESKDLTVAHEHFISHFIEQQISQVFYGLESSGKHGKAIAICPPNEMHQIGLLLFSLFLKKRGVDVIFIGENTPIDAILTMLKKDSLDIVCLSVTLASNRNYLTALLSELEKEKQSPSIVIGGSGASKLPEQYQHFVLDGDLATWERWFEQHKQ</sequence>
<dbReference type="Pfam" id="PF02607">
    <property type="entry name" value="B12-binding_2"/>
    <property type="match status" value="1"/>
</dbReference>
<dbReference type="InterPro" id="IPR000551">
    <property type="entry name" value="MerR-type_HTH_dom"/>
</dbReference>